<dbReference type="Gene3D" id="1.10.1470.10">
    <property type="entry name" value="YjbJ"/>
    <property type="match status" value="1"/>
</dbReference>
<sequence length="67" mass="7962">MNKDTFEEKWEQIKEDVQEKWEKLTTEDLEAVKGNAKVLVDKLQEKYGMTKEAAEKAIEDLKEKFKK</sequence>
<dbReference type="EMBL" id="VSLA01000024">
    <property type="protein sequence ID" value="TYC84688.1"/>
    <property type="molecule type" value="Genomic_DNA"/>
</dbReference>
<organism evidence="1 2">
    <name type="scientific">Acetobacterium wieringae</name>
    <dbReference type="NCBI Taxonomy" id="52694"/>
    <lineage>
        <taxon>Bacteria</taxon>
        <taxon>Bacillati</taxon>
        <taxon>Bacillota</taxon>
        <taxon>Clostridia</taxon>
        <taxon>Eubacteriales</taxon>
        <taxon>Eubacteriaceae</taxon>
        <taxon>Acetobacterium</taxon>
    </lineage>
</organism>
<protein>
    <submittedName>
        <fullName evidence="1">CsbD family protein</fullName>
    </submittedName>
</protein>
<evidence type="ECO:0000313" key="1">
    <source>
        <dbReference type="EMBL" id="TYC84688.1"/>
    </source>
</evidence>
<dbReference type="Proteomes" id="UP000322619">
    <property type="component" value="Unassembled WGS sequence"/>
</dbReference>
<proteinExistence type="predicted"/>
<evidence type="ECO:0000313" key="2">
    <source>
        <dbReference type="Proteomes" id="UP000322619"/>
    </source>
</evidence>
<dbReference type="SUPFAM" id="SSF69047">
    <property type="entry name" value="Hypothetical protein YjbJ"/>
    <property type="match status" value="1"/>
</dbReference>
<dbReference type="InterPro" id="IPR036629">
    <property type="entry name" value="YjbJ_sf"/>
</dbReference>
<accession>A0A5D0WLM1</accession>
<comment type="caution">
    <text evidence="1">The sequence shown here is derived from an EMBL/GenBank/DDBJ whole genome shotgun (WGS) entry which is preliminary data.</text>
</comment>
<gene>
    <name evidence="1" type="ORF">FXB42_10120</name>
</gene>
<reference evidence="1 2" key="1">
    <citation type="submission" date="2019-08" db="EMBL/GenBank/DDBJ databases">
        <title>Isolation and enrichment of carboxydotrophic bacteria from anaerobic sludge for the production of bio-based chemicals from syngas.</title>
        <authorList>
            <person name="Antares A.L."/>
            <person name="Moreira J."/>
            <person name="Diender M."/>
            <person name="Parshina S.N."/>
            <person name="Stams A.J.M."/>
            <person name="Alves M."/>
            <person name="Alves J.I."/>
            <person name="Sousa D.Z."/>
        </authorList>
    </citation>
    <scope>NUCLEOTIDE SEQUENCE [LARGE SCALE GENOMIC DNA]</scope>
    <source>
        <strain evidence="1 2">JM</strain>
    </source>
</reference>
<dbReference type="AlphaFoldDB" id="A0A5D0WLM1"/>
<name>A0A5D0WLM1_9FIRM</name>
<dbReference type="RefSeq" id="WP_148637702.1">
    <property type="nucleotide sequence ID" value="NZ_VSLA01000024.1"/>
</dbReference>